<name>A0A2Z5J9M9_STRAR</name>
<protein>
    <recommendedName>
        <fullName evidence="3">Secreted protein</fullName>
    </recommendedName>
</protein>
<organism evidence="1 2">
    <name type="scientific">Streptomyces atratus</name>
    <dbReference type="NCBI Taxonomy" id="1893"/>
    <lineage>
        <taxon>Bacteria</taxon>
        <taxon>Bacillati</taxon>
        <taxon>Actinomycetota</taxon>
        <taxon>Actinomycetes</taxon>
        <taxon>Kitasatosporales</taxon>
        <taxon>Streptomycetaceae</taxon>
        <taxon>Streptomyces</taxon>
    </lineage>
</organism>
<dbReference type="AlphaFoldDB" id="A0A2Z5J9M9"/>
<evidence type="ECO:0000313" key="2">
    <source>
        <dbReference type="Proteomes" id="UP000252698"/>
    </source>
</evidence>
<dbReference type="EMBL" id="CP027306">
    <property type="protein sequence ID" value="AXE76913.1"/>
    <property type="molecule type" value="Genomic_DNA"/>
</dbReference>
<dbReference type="GeneID" id="95518500"/>
<gene>
    <name evidence="1" type="ORF">C5746_08315</name>
</gene>
<dbReference type="RefSeq" id="WP_114243564.1">
    <property type="nucleotide sequence ID" value="NZ_CP027306.1"/>
</dbReference>
<reference evidence="1 2" key="1">
    <citation type="journal article" date="2018" name="Front. Microbiol.">
        <title>Genome Sequencing of Streptomyces atratus SCSIOZH16 and Activation Production of Nocardamine via Metabolic Engineering.</title>
        <authorList>
            <person name="Li Y."/>
            <person name="Zhang C."/>
            <person name="Liu C."/>
            <person name="Ju J."/>
            <person name="Ma J."/>
        </authorList>
    </citation>
    <scope>NUCLEOTIDE SEQUENCE [LARGE SCALE GENOMIC DNA]</scope>
    <source>
        <strain evidence="1 2">SCSIO_ZH16</strain>
    </source>
</reference>
<dbReference type="Proteomes" id="UP000252698">
    <property type="component" value="Chromosome"/>
</dbReference>
<evidence type="ECO:0000313" key="1">
    <source>
        <dbReference type="EMBL" id="AXE76913.1"/>
    </source>
</evidence>
<proteinExistence type="predicted"/>
<dbReference type="KEGG" id="sata:C5746_08315"/>
<accession>A0A2Z5J9M9</accession>
<sequence length="175" mass="19767">MKPLLLIDIDGPLNPYAALMRRRIPDGYALYLMRPTGWDYGTPLPVLLNPEHGRALLALAGRYELVWATTWKDEANVWIGPRLGLPPLPYVDWPSMHGGAPDGTYWKTQYIVEYAAGRPFAWVDDEIAEQDREWISGQGAAETLLMWIDPRIGLLPADFEQLAEWADGRRRGGGH</sequence>
<evidence type="ECO:0008006" key="3">
    <source>
        <dbReference type="Google" id="ProtNLM"/>
    </source>
</evidence>